<feature type="compositionally biased region" description="Basic and acidic residues" evidence="1">
    <location>
        <begin position="1"/>
        <end position="10"/>
    </location>
</feature>
<evidence type="ECO:0000313" key="4">
    <source>
        <dbReference type="RefSeq" id="XP_013398154.1"/>
    </source>
</evidence>
<dbReference type="PANTHER" id="PTHR34833:SF1">
    <property type="entry name" value="GENE, 17359-RELATED"/>
    <property type="match status" value="1"/>
</dbReference>
<evidence type="ECO:0000256" key="1">
    <source>
        <dbReference type="SAM" id="MobiDB-lite"/>
    </source>
</evidence>
<organism evidence="2 4">
    <name type="scientific">Lingula anatina</name>
    <name type="common">Brachiopod</name>
    <name type="synonym">Lingula unguis</name>
    <dbReference type="NCBI Taxonomy" id="7574"/>
    <lineage>
        <taxon>Eukaryota</taxon>
        <taxon>Metazoa</taxon>
        <taxon>Spiralia</taxon>
        <taxon>Lophotrochozoa</taxon>
        <taxon>Brachiopoda</taxon>
        <taxon>Linguliformea</taxon>
        <taxon>Lingulata</taxon>
        <taxon>Lingulida</taxon>
        <taxon>Linguloidea</taxon>
        <taxon>Lingulidae</taxon>
        <taxon>Lingula</taxon>
    </lineage>
</organism>
<dbReference type="PANTHER" id="PTHR34833">
    <property type="entry name" value="GENE, 17359-RELATED"/>
    <property type="match status" value="1"/>
</dbReference>
<dbReference type="AlphaFoldDB" id="A0A1S3IKV8"/>
<dbReference type="InterPro" id="IPR027814">
    <property type="entry name" value="DUF4562"/>
</dbReference>
<protein>
    <submittedName>
        <fullName evidence="3 4">Uncharacterized protein LOC106164698</fullName>
    </submittedName>
</protein>
<keyword evidence="2" id="KW-1185">Reference proteome</keyword>
<dbReference type="Pfam" id="PF15123">
    <property type="entry name" value="DUF4562"/>
    <property type="match status" value="1"/>
</dbReference>
<proteinExistence type="predicted"/>
<dbReference type="RefSeq" id="XP_013398154.1">
    <property type="nucleotide sequence ID" value="XM_013542700.2"/>
</dbReference>
<evidence type="ECO:0000313" key="3">
    <source>
        <dbReference type="RefSeq" id="XP_013398152.1"/>
    </source>
</evidence>
<sequence length="125" mass="13938">MSARSYRSEARTGSAAPSHRSSSTSHHSSDEQLEKNNVVLFDKRLSMGNPLHKPIYTGPDGMDWHRYPVTRDPQFVGIGSFSPEKTCQISYLSRNPVNMPFPKAKNGRIGEIGWPVDYFGVVKGV</sequence>
<dbReference type="GeneID" id="106164698"/>
<feature type="region of interest" description="Disordered" evidence="1">
    <location>
        <begin position="1"/>
        <end position="35"/>
    </location>
</feature>
<dbReference type="RefSeq" id="XP_013398152.1">
    <property type="nucleotide sequence ID" value="XM_013542698.2"/>
</dbReference>
<reference evidence="3 4" key="1">
    <citation type="submission" date="2025-04" db="UniProtKB">
        <authorList>
            <consortium name="RefSeq"/>
        </authorList>
    </citation>
    <scope>IDENTIFICATION</scope>
    <source>
        <tissue evidence="3 4">Gonads</tissue>
    </source>
</reference>
<name>A0A1S3IKV8_LINAN</name>
<gene>
    <name evidence="3 4" type="primary">LOC106164698</name>
</gene>
<dbReference type="KEGG" id="lak:106164698"/>
<dbReference type="OrthoDB" id="6140842at2759"/>
<dbReference type="Proteomes" id="UP000085678">
    <property type="component" value="Unplaced"/>
</dbReference>
<accession>A0A1S3IKV8</accession>
<evidence type="ECO:0000313" key="2">
    <source>
        <dbReference type="Proteomes" id="UP000085678"/>
    </source>
</evidence>